<protein>
    <submittedName>
        <fullName evidence="1">Uncharacterized protein</fullName>
    </submittedName>
</protein>
<proteinExistence type="predicted"/>
<name>A0AAD7HLH6_9AGAR</name>
<dbReference type="Gene3D" id="3.80.10.10">
    <property type="entry name" value="Ribonuclease Inhibitor"/>
    <property type="match status" value="1"/>
</dbReference>
<evidence type="ECO:0000313" key="2">
    <source>
        <dbReference type="Proteomes" id="UP001215598"/>
    </source>
</evidence>
<keyword evidence="2" id="KW-1185">Reference proteome</keyword>
<dbReference type="SUPFAM" id="SSF52047">
    <property type="entry name" value="RNI-like"/>
    <property type="match status" value="1"/>
</dbReference>
<comment type="caution">
    <text evidence="1">The sequence shown here is derived from an EMBL/GenBank/DDBJ whole genome shotgun (WGS) entry which is preliminary data.</text>
</comment>
<evidence type="ECO:0000313" key="1">
    <source>
        <dbReference type="EMBL" id="KAJ7723051.1"/>
    </source>
</evidence>
<reference evidence="1" key="1">
    <citation type="submission" date="2023-03" db="EMBL/GenBank/DDBJ databases">
        <title>Massive genome expansion in bonnet fungi (Mycena s.s.) driven by repeated elements and novel gene families across ecological guilds.</title>
        <authorList>
            <consortium name="Lawrence Berkeley National Laboratory"/>
            <person name="Harder C.B."/>
            <person name="Miyauchi S."/>
            <person name="Viragh M."/>
            <person name="Kuo A."/>
            <person name="Thoen E."/>
            <person name="Andreopoulos B."/>
            <person name="Lu D."/>
            <person name="Skrede I."/>
            <person name="Drula E."/>
            <person name="Henrissat B."/>
            <person name="Morin E."/>
            <person name="Kohler A."/>
            <person name="Barry K."/>
            <person name="LaButti K."/>
            <person name="Morin E."/>
            <person name="Salamov A."/>
            <person name="Lipzen A."/>
            <person name="Mereny Z."/>
            <person name="Hegedus B."/>
            <person name="Baldrian P."/>
            <person name="Stursova M."/>
            <person name="Weitz H."/>
            <person name="Taylor A."/>
            <person name="Grigoriev I.V."/>
            <person name="Nagy L.G."/>
            <person name="Martin F."/>
            <person name="Kauserud H."/>
        </authorList>
    </citation>
    <scope>NUCLEOTIDE SEQUENCE</scope>
    <source>
        <strain evidence="1">CBHHK182m</strain>
    </source>
</reference>
<sequence>MPFLARLGVRPVLKNSSISFLMRLTPQTTPPSSHVPLWVAPSTDEQKAYFSDLTILPDHGSILALQRLEVVLSASPHLARHVRTLHLVQTDFRRSYMWMQSAISAAILSVLNDVKSDLLPHYPIFAVIHQNRWAQFSNQLEAYSFASMLPPSLESASFFDVWTNWTDLTGNSVPLHQLRLASLQLSTHAAPLFDWAIRAVDLRCLRYLHTLLNEEAMDVVQPLLDGAINVEIYHLSFFSLYSHDRGPNLEKMQRLRTLEISDNPLNDAMRALATAPPTVEHLILNLDIYNPDELPNFMGSATVSHLGEGLPALRDVVLRIISGADNAALQRGIRYVQSVFSRLHQKGMLTAIVVPP</sequence>
<organism evidence="1 2">
    <name type="scientific">Mycena metata</name>
    <dbReference type="NCBI Taxonomy" id="1033252"/>
    <lineage>
        <taxon>Eukaryota</taxon>
        <taxon>Fungi</taxon>
        <taxon>Dikarya</taxon>
        <taxon>Basidiomycota</taxon>
        <taxon>Agaricomycotina</taxon>
        <taxon>Agaricomycetes</taxon>
        <taxon>Agaricomycetidae</taxon>
        <taxon>Agaricales</taxon>
        <taxon>Marasmiineae</taxon>
        <taxon>Mycenaceae</taxon>
        <taxon>Mycena</taxon>
    </lineage>
</organism>
<dbReference type="EMBL" id="JARKIB010000214">
    <property type="protein sequence ID" value="KAJ7723051.1"/>
    <property type="molecule type" value="Genomic_DNA"/>
</dbReference>
<gene>
    <name evidence="1" type="ORF">B0H16DRAFT_1737417</name>
</gene>
<dbReference type="AlphaFoldDB" id="A0AAD7HLH6"/>
<dbReference type="InterPro" id="IPR032675">
    <property type="entry name" value="LRR_dom_sf"/>
</dbReference>
<dbReference type="Proteomes" id="UP001215598">
    <property type="component" value="Unassembled WGS sequence"/>
</dbReference>
<accession>A0AAD7HLH6</accession>